<reference evidence="1" key="1">
    <citation type="submission" date="2021-05" db="EMBL/GenBank/DDBJ databases">
        <authorList>
            <person name="Alioto T."/>
            <person name="Alioto T."/>
            <person name="Gomez Garrido J."/>
        </authorList>
    </citation>
    <scope>NUCLEOTIDE SEQUENCE</scope>
</reference>
<proteinExistence type="predicted"/>
<dbReference type="EMBL" id="HBUF01086456">
    <property type="protein sequence ID" value="CAG6634467.1"/>
    <property type="molecule type" value="Transcribed_RNA"/>
</dbReference>
<accession>A0A8D8QNQ9</accession>
<sequence length="117" mass="13672">MCSMFLRAVNEWFSVQFGRVAPSYERIDRFLESDEWQRFNNSDNSEVVVCEDQSSSPSYAGCVNLFAPMWQFNTVSLYCIQSRPPLFTITFLCFVGFFNTISRLQFTPDVVRHLIKI</sequence>
<organism evidence="1">
    <name type="scientific">Cacopsylla melanoneura</name>
    <dbReference type="NCBI Taxonomy" id="428564"/>
    <lineage>
        <taxon>Eukaryota</taxon>
        <taxon>Metazoa</taxon>
        <taxon>Ecdysozoa</taxon>
        <taxon>Arthropoda</taxon>
        <taxon>Hexapoda</taxon>
        <taxon>Insecta</taxon>
        <taxon>Pterygota</taxon>
        <taxon>Neoptera</taxon>
        <taxon>Paraneoptera</taxon>
        <taxon>Hemiptera</taxon>
        <taxon>Sternorrhyncha</taxon>
        <taxon>Psylloidea</taxon>
        <taxon>Psyllidae</taxon>
        <taxon>Psyllinae</taxon>
        <taxon>Cacopsylla</taxon>
    </lineage>
</organism>
<dbReference type="AlphaFoldDB" id="A0A8D8QNQ9"/>
<evidence type="ECO:0000313" key="1">
    <source>
        <dbReference type="EMBL" id="CAG6634467.1"/>
    </source>
</evidence>
<protein>
    <submittedName>
        <fullName evidence="1">Uncharacterized protein</fullName>
    </submittedName>
</protein>
<name>A0A8D8QNQ9_9HEMI</name>